<dbReference type="PANTHER" id="PTHR30024">
    <property type="entry name" value="ALIPHATIC SULFONATES-BINDING PROTEIN-RELATED"/>
    <property type="match status" value="1"/>
</dbReference>
<dbReference type="AlphaFoldDB" id="A0A364P343"/>
<dbReference type="Gene3D" id="3.40.190.10">
    <property type="entry name" value="Periplasmic binding protein-like II"/>
    <property type="match status" value="2"/>
</dbReference>
<proteinExistence type="predicted"/>
<organism evidence="1 2">
    <name type="scientific">Paramagnetospirillum kuznetsovii</name>
    <dbReference type="NCBI Taxonomy" id="2053833"/>
    <lineage>
        <taxon>Bacteria</taxon>
        <taxon>Pseudomonadati</taxon>
        <taxon>Pseudomonadota</taxon>
        <taxon>Alphaproteobacteria</taxon>
        <taxon>Rhodospirillales</taxon>
        <taxon>Magnetospirillaceae</taxon>
        <taxon>Paramagnetospirillum</taxon>
    </lineage>
</organism>
<name>A0A364P343_9PROT</name>
<sequence length="285" mass="31001">MIGRIGGGILAIAILVVVLALPMRTLAEDARPLRIGLLPTIASLSLLRLYDPLRRHLQQALGRPVDLYTSASFRAYADDVMAESFDMVITAPHFGVMAFDKGYVPLFRYRLELRPVIIVPKGSPIHEARQLAGKRILTANRLTALSVVAEGWLQSDYNLVAGRDYELVDASNHSTAIRAVAMGDADAAISGVSPLQQVPADIRDKVDSLPCRLAVPHQFTMAHPRLGAQTIDRIRDEIAEFAVTPNGRAFFAASGFQGFVPLAPADIAAARPYADLVRHMMADAR</sequence>
<protein>
    <submittedName>
        <fullName evidence="1">Phosphate ABC transporter substrate-binding protein</fullName>
    </submittedName>
</protein>
<gene>
    <name evidence="1" type="ORF">CU669_04315</name>
</gene>
<keyword evidence="2" id="KW-1185">Reference proteome</keyword>
<dbReference type="SUPFAM" id="SSF53850">
    <property type="entry name" value="Periplasmic binding protein-like II"/>
    <property type="match status" value="1"/>
</dbReference>
<accession>A0A364P343</accession>
<dbReference type="Proteomes" id="UP000251075">
    <property type="component" value="Unassembled WGS sequence"/>
</dbReference>
<dbReference type="OrthoDB" id="9179880at2"/>
<evidence type="ECO:0000313" key="1">
    <source>
        <dbReference type="EMBL" id="RAU23515.1"/>
    </source>
</evidence>
<dbReference type="Pfam" id="PF12974">
    <property type="entry name" value="Phosphonate-bd"/>
    <property type="match status" value="1"/>
</dbReference>
<reference evidence="1 2" key="1">
    <citation type="submission" date="2017-11" db="EMBL/GenBank/DDBJ databases">
        <title>Draft genome sequence of magnetotactic bacterium Magnetospirillum kuznetsovii LBB-42.</title>
        <authorList>
            <person name="Grouzdev D.S."/>
            <person name="Rysina M.S."/>
            <person name="Baslerov R.V."/>
            <person name="Koziaeva V."/>
        </authorList>
    </citation>
    <scope>NUCLEOTIDE SEQUENCE [LARGE SCALE GENOMIC DNA]</scope>
    <source>
        <strain evidence="1 2">LBB-42</strain>
    </source>
</reference>
<dbReference type="EMBL" id="PGTO01000002">
    <property type="protein sequence ID" value="RAU23515.1"/>
    <property type="molecule type" value="Genomic_DNA"/>
</dbReference>
<dbReference type="PANTHER" id="PTHR30024:SF17">
    <property type="entry name" value="SOLUTE-BINDING PROTEIN FAMILY 3_N-TERMINAL DOMAIN-CONTAINING PROTEIN"/>
    <property type="match status" value="1"/>
</dbReference>
<evidence type="ECO:0000313" key="2">
    <source>
        <dbReference type="Proteomes" id="UP000251075"/>
    </source>
</evidence>
<comment type="caution">
    <text evidence="1">The sequence shown here is derived from an EMBL/GenBank/DDBJ whole genome shotgun (WGS) entry which is preliminary data.</text>
</comment>